<dbReference type="Proteomes" id="UP000184170">
    <property type="component" value="Unassembled WGS sequence"/>
</dbReference>
<evidence type="ECO:0000259" key="5">
    <source>
        <dbReference type="Pfam" id="PF01510"/>
    </source>
</evidence>
<dbReference type="OrthoDB" id="8844265at2"/>
<evidence type="ECO:0000256" key="2">
    <source>
        <dbReference type="ARBA" id="ARBA00011901"/>
    </source>
</evidence>
<dbReference type="InterPro" id="IPR002502">
    <property type="entry name" value="Amidase_domain"/>
</dbReference>
<dbReference type="GO" id="GO:0071555">
    <property type="term" value="P:cell wall organization"/>
    <property type="evidence" value="ECO:0007669"/>
    <property type="project" value="UniProtKB-KW"/>
</dbReference>
<protein>
    <recommendedName>
        <fullName evidence="2">N-acetylmuramoyl-L-alanine amidase</fullName>
        <ecNumber evidence="2">3.5.1.28</ecNumber>
    </recommendedName>
</protein>
<evidence type="ECO:0000256" key="3">
    <source>
        <dbReference type="ARBA" id="ARBA00022801"/>
    </source>
</evidence>
<keyword evidence="7" id="KW-1185">Reference proteome</keyword>
<keyword evidence="4" id="KW-0961">Cell wall biogenesis/degradation</keyword>
<dbReference type="Gene3D" id="3.40.80.10">
    <property type="entry name" value="Peptidoglycan recognition protein-like"/>
    <property type="match status" value="1"/>
</dbReference>
<dbReference type="PANTHER" id="PTHR30417">
    <property type="entry name" value="N-ACETYLMURAMOYL-L-ALANINE AMIDASE AMID"/>
    <property type="match status" value="1"/>
</dbReference>
<evidence type="ECO:0000313" key="6">
    <source>
        <dbReference type="EMBL" id="SHE52814.1"/>
    </source>
</evidence>
<dbReference type="PANTHER" id="PTHR30417:SF1">
    <property type="entry name" value="N-ACETYLMURAMOYL-L-ALANINE AMIDASE AMID"/>
    <property type="match status" value="1"/>
</dbReference>
<dbReference type="SUPFAM" id="SSF55846">
    <property type="entry name" value="N-acetylmuramoyl-L-alanine amidase-like"/>
    <property type="match status" value="1"/>
</dbReference>
<dbReference type="STRING" id="494016.SAMN04487965_0085"/>
<organism evidence="6 7">
    <name type="scientific">Microbulbifer donghaiensis</name>
    <dbReference type="NCBI Taxonomy" id="494016"/>
    <lineage>
        <taxon>Bacteria</taxon>
        <taxon>Pseudomonadati</taxon>
        <taxon>Pseudomonadota</taxon>
        <taxon>Gammaproteobacteria</taxon>
        <taxon>Cellvibrionales</taxon>
        <taxon>Microbulbiferaceae</taxon>
        <taxon>Microbulbifer</taxon>
    </lineage>
</organism>
<gene>
    <name evidence="6" type="ORF">SAMN04487965_0085</name>
</gene>
<dbReference type="EMBL" id="FQVA01000001">
    <property type="protein sequence ID" value="SHE52814.1"/>
    <property type="molecule type" value="Genomic_DNA"/>
</dbReference>
<dbReference type="InterPro" id="IPR036505">
    <property type="entry name" value="Amidase/PGRP_sf"/>
</dbReference>
<dbReference type="Pfam" id="PF01510">
    <property type="entry name" value="Amidase_2"/>
    <property type="match status" value="1"/>
</dbReference>
<dbReference type="CDD" id="cd06583">
    <property type="entry name" value="PGRP"/>
    <property type="match status" value="1"/>
</dbReference>
<dbReference type="GO" id="GO:0009254">
    <property type="term" value="P:peptidoglycan turnover"/>
    <property type="evidence" value="ECO:0007669"/>
    <property type="project" value="TreeGrafter"/>
</dbReference>
<sequence length="202" mass="22695">MSTLKQGLLLDPKITQKVFSGIEHGSLNKINALVIHQTGANTAQQTFNSYAKGGHGAHFLIDKQGVIYQTARVTQKAYHVGKIKSKCYESKSCTKVQLQNATQLLFQKGLSYSSRITNLHNHEKSKPYPDRFPLNSDSLGIEIVGSYDKLKKQYEAISPLQNSSLKWLVSELYTHFQITTADVYRHPEVSYKMATEASSAQW</sequence>
<dbReference type="AlphaFoldDB" id="A0A1M4U820"/>
<dbReference type="GO" id="GO:0009253">
    <property type="term" value="P:peptidoglycan catabolic process"/>
    <property type="evidence" value="ECO:0007669"/>
    <property type="project" value="InterPro"/>
</dbReference>
<comment type="catalytic activity">
    <reaction evidence="1">
        <text>Hydrolyzes the link between N-acetylmuramoyl residues and L-amino acid residues in certain cell-wall glycopeptides.</text>
        <dbReference type="EC" id="3.5.1.28"/>
    </reaction>
</comment>
<evidence type="ECO:0000256" key="1">
    <source>
        <dbReference type="ARBA" id="ARBA00001561"/>
    </source>
</evidence>
<dbReference type="GO" id="GO:0008745">
    <property type="term" value="F:N-acetylmuramoyl-L-alanine amidase activity"/>
    <property type="evidence" value="ECO:0007669"/>
    <property type="project" value="UniProtKB-EC"/>
</dbReference>
<keyword evidence="3" id="KW-0378">Hydrolase</keyword>
<dbReference type="RefSeq" id="WP_073270369.1">
    <property type="nucleotide sequence ID" value="NZ_FQVA01000001.1"/>
</dbReference>
<evidence type="ECO:0000313" key="7">
    <source>
        <dbReference type="Proteomes" id="UP000184170"/>
    </source>
</evidence>
<dbReference type="InterPro" id="IPR051206">
    <property type="entry name" value="NAMLAA_amidase_2"/>
</dbReference>
<name>A0A1M4U820_9GAMM</name>
<evidence type="ECO:0000256" key="4">
    <source>
        <dbReference type="ARBA" id="ARBA00023316"/>
    </source>
</evidence>
<dbReference type="EC" id="3.5.1.28" evidence="2"/>
<feature type="domain" description="N-acetylmuramoyl-L-alanine amidase" evidence="5">
    <location>
        <begin position="28"/>
        <end position="188"/>
    </location>
</feature>
<proteinExistence type="predicted"/>
<accession>A0A1M4U820</accession>
<reference evidence="7" key="1">
    <citation type="submission" date="2016-11" db="EMBL/GenBank/DDBJ databases">
        <authorList>
            <person name="Varghese N."/>
            <person name="Submissions S."/>
        </authorList>
    </citation>
    <scope>NUCLEOTIDE SEQUENCE [LARGE SCALE GENOMIC DNA]</scope>
    <source>
        <strain evidence="7">CGMCC 1.7063</strain>
    </source>
</reference>